<dbReference type="GO" id="GO:0005737">
    <property type="term" value="C:cytoplasm"/>
    <property type="evidence" value="ECO:0007669"/>
    <property type="project" value="TreeGrafter"/>
</dbReference>
<dbReference type="GO" id="GO:0046872">
    <property type="term" value="F:metal ion binding"/>
    <property type="evidence" value="ECO:0007669"/>
    <property type="project" value="UniProtKB-KW"/>
</dbReference>
<evidence type="ECO:0000313" key="16">
    <source>
        <dbReference type="Proteomes" id="UP000516957"/>
    </source>
</evidence>
<keyword evidence="4 15" id="KW-0378">Hydrolase</keyword>
<dbReference type="Pfam" id="PF00270">
    <property type="entry name" value="DEAD"/>
    <property type="match status" value="1"/>
</dbReference>
<keyword evidence="2" id="KW-0479">Metal-binding</keyword>
<dbReference type="InterPro" id="IPR032284">
    <property type="entry name" value="RecQ_Zn-bd"/>
</dbReference>
<evidence type="ECO:0000256" key="9">
    <source>
        <dbReference type="ARBA" id="ARBA00034617"/>
    </source>
</evidence>
<evidence type="ECO:0000313" key="15">
    <source>
        <dbReference type="EMBL" id="NYD58863.1"/>
    </source>
</evidence>
<dbReference type="PROSITE" id="PS51194">
    <property type="entry name" value="HELICASE_CTER"/>
    <property type="match status" value="1"/>
</dbReference>
<evidence type="ECO:0000259" key="14">
    <source>
        <dbReference type="PROSITE" id="PS51194"/>
    </source>
</evidence>
<dbReference type="Gene3D" id="3.40.50.300">
    <property type="entry name" value="P-loop containing nucleotide triphosphate hydrolases"/>
    <property type="match status" value="2"/>
</dbReference>
<evidence type="ECO:0000259" key="13">
    <source>
        <dbReference type="PROSITE" id="PS51192"/>
    </source>
</evidence>
<evidence type="ECO:0000256" key="8">
    <source>
        <dbReference type="ARBA" id="ARBA00023235"/>
    </source>
</evidence>
<dbReference type="InterPro" id="IPR027417">
    <property type="entry name" value="P-loop_NTPase"/>
</dbReference>
<dbReference type="PANTHER" id="PTHR13710:SF105">
    <property type="entry name" value="ATP-DEPENDENT DNA HELICASE Q1"/>
    <property type="match status" value="1"/>
</dbReference>
<dbReference type="Pfam" id="PF16124">
    <property type="entry name" value="RecQ_Zn_bind"/>
    <property type="match status" value="1"/>
</dbReference>
<protein>
    <recommendedName>
        <fullName evidence="11">ATP-dependent DNA helicase RecQ</fullName>
        <ecNumber evidence="10">5.6.2.4</ecNumber>
    </recommendedName>
    <alternativeName>
        <fullName evidence="12">DNA 3'-5' helicase RecQ</fullName>
    </alternativeName>
</protein>
<gene>
    <name evidence="15" type="ORF">BKA08_003101</name>
</gene>
<dbReference type="GO" id="GO:0043138">
    <property type="term" value="F:3'-5' DNA helicase activity"/>
    <property type="evidence" value="ECO:0007669"/>
    <property type="project" value="UniProtKB-EC"/>
</dbReference>
<organism evidence="15 16">
    <name type="scientific">Nocardioides marinisabuli</name>
    <dbReference type="NCBI Taxonomy" id="419476"/>
    <lineage>
        <taxon>Bacteria</taxon>
        <taxon>Bacillati</taxon>
        <taxon>Actinomycetota</taxon>
        <taxon>Actinomycetes</taxon>
        <taxon>Propionibacteriales</taxon>
        <taxon>Nocardioidaceae</taxon>
        <taxon>Nocardioides</taxon>
    </lineage>
</organism>
<evidence type="ECO:0000256" key="7">
    <source>
        <dbReference type="ARBA" id="ARBA00023125"/>
    </source>
</evidence>
<dbReference type="Pfam" id="PF00271">
    <property type="entry name" value="Helicase_C"/>
    <property type="match status" value="1"/>
</dbReference>
<dbReference type="PANTHER" id="PTHR13710">
    <property type="entry name" value="DNA HELICASE RECQ FAMILY MEMBER"/>
    <property type="match status" value="1"/>
</dbReference>
<evidence type="ECO:0000256" key="12">
    <source>
        <dbReference type="ARBA" id="ARBA00044550"/>
    </source>
</evidence>
<keyword evidence="6" id="KW-0067">ATP-binding</keyword>
<keyword evidence="16" id="KW-1185">Reference proteome</keyword>
<feature type="domain" description="Helicase C-terminal" evidence="14">
    <location>
        <begin position="234"/>
        <end position="379"/>
    </location>
</feature>
<evidence type="ECO:0000256" key="5">
    <source>
        <dbReference type="ARBA" id="ARBA00022806"/>
    </source>
</evidence>
<evidence type="ECO:0000256" key="2">
    <source>
        <dbReference type="ARBA" id="ARBA00022723"/>
    </source>
</evidence>
<evidence type="ECO:0000256" key="10">
    <source>
        <dbReference type="ARBA" id="ARBA00034808"/>
    </source>
</evidence>
<keyword evidence="3" id="KW-0547">Nucleotide-binding</keyword>
<evidence type="ECO:0000256" key="3">
    <source>
        <dbReference type="ARBA" id="ARBA00022741"/>
    </source>
</evidence>
<dbReference type="GO" id="GO:0009378">
    <property type="term" value="F:four-way junction helicase activity"/>
    <property type="evidence" value="ECO:0007669"/>
    <property type="project" value="TreeGrafter"/>
</dbReference>
<dbReference type="InterPro" id="IPR014001">
    <property type="entry name" value="Helicase_ATP-bd"/>
</dbReference>
<dbReference type="SMART" id="SM00487">
    <property type="entry name" value="DEXDc"/>
    <property type="match status" value="1"/>
</dbReference>
<dbReference type="GO" id="GO:0016787">
    <property type="term" value="F:hydrolase activity"/>
    <property type="evidence" value="ECO:0007669"/>
    <property type="project" value="UniProtKB-KW"/>
</dbReference>
<dbReference type="CDD" id="cd17920">
    <property type="entry name" value="DEXHc_RecQ"/>
    <property type="match status" value="1"/>
</dbReference>
<comment type="catalytic activity">
    <reaction evidence="9">
        <text>Couples ATP hydrolysis with the unwinding of duplex DNA by translocating in the 3'-5' direction.</text>
        <dbReference type="EC" id="5.6.2.4"/>
    </reaction>
</comment>
<reference evidence="15 16" key="1">
    <citation type="submission" date="2020-07" db="EMBL/GenBank/DDBJ databases">
        <title>Sequencing the genomes of 1000 actinobacteria strains.</title>
        <authorList>
            <person name="Klenk H.-P."/>
        </authorList>
    </citation>
    <scope>NUCLEOTIDE SEQUENCE [LARGE SCALE GENOMIC DNA]</scope>
    <source>
        <strain evidence="15 16">DSM 18965</strain>
    </source>
</reference>
<dbReference type="EC" id="5.6.2.4" evidence="10"/>
<dbReference type="AlphaFoldDB" id="A0A7Y9F3J9"/>
<dbReference type="PROSITE" id="PS51192">
    <property type="entry name" value="HELICASE_ATP_BIND_1"/>
    <property type="match status" value="1"/>
</dbReference>
<evidence type="ECO:0000256" key="1">
    <source>
        <dbReference type="ARBA" id="ARBA00005446"/>
    </source>
</evidence>
<dbReference type="GO" id="GO:0005524">
    <property type="term" value="F:ATP binding"/>
    <property type="evidence" value="ECO:0007669"/>
    <property type="project" value="UniProtKB-KW"/>
</dbReference>
<keyword evidence="5 15" id="KW-0347">Helicase</keyword>
<evidence type="ECO:0000256" key="4">
    <source>
        <dbReference type="ARBA" id="ARBA00022801"/>
    </source>
</evidence>
<dbReference type="GO" id="GO:0006281">
    <property type="term" value="P:DNA repair"/>
    <property type="evidence" value="ECO:0007669"/>
    <property type="project" value="TreeGrafter"/>
</dbReference>
<dbReference type="SMART" id="SM00490">
    <property type="entry name" value="HELICc"/>
    <property type="match status" value="1"/>
</dbReference>
<sequence>MSASRKTAAARPALDRVRRTASEVFGRDELRPGQAEASTSLLEGHDVLLIAPTGAGKSLTYQVPGLLLDGFCVVVSPLIALQQDQVGGLLEAGVRAARLSSAETGKEREEVLVAVEEGELDFVFLSPEQLAVDEVRHRLAAARPGLVAVDEAHCVSAWGHDFRPDFFRLGELIDDLGERPARPRVVAMTATAAPPVREDITERLHLREPRTVVTDFARENLSFRVVPVADAAAQQGAVLEAAEAPGCGIVYCRTRPATEEYAELLAARGRRVAAYHAGLSQRRRAETHEAFLAGDLDVVVATSAFGMGIDKPDVRWVVHAQAPESPDTYYQEAGRAGRDGEEALATLVHRPEDHALGRFFAPSVPKRGEVRRVLALDVDLDVATASEETGLSRRKIQRIRNLAGLAAETGRGEGAEAVIEFAEAHRSLEKSRVEMMRAYAETSRCREEQLLAYLGASLDERCGRCDTCLDGRADVDEAPADSPYELQQRVVHPEFGTGVVSDLEADRLTVLFDEVGYRTLALALVEQEELLTPAG</sequence>
<dbReference type="NCBIfam" id="TIGR00614">
    <property type="entry name" value="recQ_fam"/>
    <property type="match status" value="1"/>
</dbReference>
<dbReference type="EMBL" id="JACCBE010000001">
    <property type="protein sequence ID" value="NYD58863.1"/>
    <property type="molecule type" value="Genomic_DNA"/>
</dbReference>
<dbReference type="GO" id="GO:0006310">
    <property type="term" value="P:DNA recombination"/>
    <property type="evidence" value="ECO:0007669"/>
    <property type="project" value="InterPro"/>
</dbReference>
<comment type="similarity">
    <text evidence="1">Belongs to the helicase family. RecQ subfamily.</text>
</comment>
<dbReference type="GO" id="GO:0030894">
    <property type="term" value="C:replisome"/>
    <property type="evidence" value="ECO:0007669"/>
    <property type="project" value="TreeGrafter"/>
</dbReference>
<accession>A0A7Y9F3J9</accession>
<dbReference type="SUPFAM" id="SSF52540">
    <property type="entry name" value="P-loop containing nucleoside triphosphate hydrolases"/>
    <property type="match status" value="1"/>
</dbReference>
<dbReference type="Proteomes" id="UP000516957">
    <property type="component" value="Unassembled WGS sequence"/>
</dbReference>
<evidence type="ECO:0000256" key="11">
    <source>
        <dbReference type="ARBA" id="ARBA00044535"/>
    </source>
</evidence>
<keyword evidence="8" id="KW-0413">Isomerase</keyword>
<proteinExistence type="inferred from homology"/>
<dbReference type="RefSeq" id="WP_179616411.1">
    <property type="nucleotide sequence ID" value="NZ_CP059163.1"/>
</dbReference>
<keyword evidence="7" id="KW-0238">DNA-binding</keyword>
<feature type="domain" description="Helicase ATP-binding" evidence="13">
    <location>
        <begin position="38"/>
        <end position="210"/>
    </location>
</feature>
<dbReference type="GO" id="GO:0043590">
    <property type="term" value="C:bacterial nucleoid"/>
    <property type="evidence" value="ECO:0007669"/>
    <property type="project" value="TreeGrafter"/>
</dbReference>
<comment type="caution">
    <text evidence="15">The sequence shown here is derived from an EMBL/GenBank/DDBJ whole genome shotgun (WGS) entry which is preliminary data.</text>
</comment>
<dbReference type="InterPro" id="IPR001650">
    <property type="entry name" value="Helicase_C-like"/>
</dbReference>
<dbReference type="GO" id="GO:0003677">
    <property type="term" value="F:DNA binding"/>
    <property type="evidence" value="ECO:0007669"/>
    <property type="project" value="UniProtKB-KW"/>
</dbReference>
<name>A0A7Y9F3J9_9ACTN</name>
<evidence type="ECO:0000256" key="6">
    <source>
        <dbReference type="ARBA" id="ARBA00022840"/>
    </source>
</evidence>
<dbReference type="InterPro" id="IPR011545">
    <property type="entry name" value="DEAD/DEAH_box_helicase_dom"/>
</dbReference>
<dbReference type="InterPro" id="IPR004589">
    <property type="entry name" value="DNA_helicase_ATP-dep_RecQ"/>
</dbReference>